<dbReference type="EMBL" id="JAVRRT010000011">
    <property type="protein sequence ID" value="KAK5167737.1"/>
    <property type="molecule type" value="Genomic_DNA"/>
</dbReference>
<feature type="domain" description="JmjC" evidence="1">
    <location>
        <begin position="140"/>
        <end position="334"/>
    </location>
</feature>
<organism evidence="2 3">
    <name type="scientific">Saxophila tyrrhenica</name>
    <dbReference type="NCBI Taxonomy" id="1690608"/>
    <lineage>
        <taxon>Eukaryota</taxon>
        <taxon>Fungi</taxon>
        <taxon>Dikarya</taxon>
        <taxon>Ascomycota</taxon>
        <taxon>Pezizomycotina</taxon>
        <taxon>Dothideomycetes</taxon>
        <taxon>Dothideomycetidae</taxon>
        <taxon>Mycosphaerellales</taxon>
        <taxon>Extremaceae</taxon>
        <taxon>Saxophila</taxon>
    </lineage>
</organism>
<dbReference type="AlphaFoldDB" id="A0AAV9P7M9"/>
<dbReference type="SMART" id="SM00558">
    <property type="entry name" value="JmjC"/>
    <property type="match status" value="1"/>
</dbReference>
<comment type="caution">
    <text evidence="2">The sequence shown here is derived from an EMBL/GenBank/DDBJ whole genome shotgun (WGS) entry which is preliminary data.</text>
</comment>
<dbReference type="PANTHER" id="PTHR12461:SF99">
    <property type="entry name" value="BIFUNCTIONAL PEPTIDASE AND (3S)-LYSYL HYDROXYLASE JMJD7"/>
    <property type="match status" value="1"/>
</dbReference>
<gene>
    <name evidence="2" type="ORF">LTR77_007436</name>
</gene>
<name>A0AAV9P7M9_9PEZI</name>
<evidence type="ECO:0000313" key="3">
    <source>
        <dbReference type="Proteomes" id="UP001337655"/>
    </source>
</evidence>
<dbReference type="Proteomes" id="UP001337655">
    <property type="component" value="Unassembled WGS sequence"/>
</dbReference>
<dbReference type="RefSeq" id="XP_064657443.1">
    <property type="nucleotide sequence ID" value="XM_064804673.1"/>
</dbReference>
<protein>
    <recommendedName>
        <fullName evidence="1">JmjC domain-containing protein</fullName>
    </recommendedName>
</protein>
<accession>A0AAV9P7M9</accession>
<evidence type="ECO:0000313" key="2">
    <source>
        <dbReference type="EMBL" id="KAK5167737.1"/>
    </source>
</evidence>
<dbReference type="Gene3D" id="2.60.120.10">
    <property type="entry name" value="Jelly Rolls"/>
    <property type="match status" value="1"/>
</dbReference>
<evidence type="ECO:0000259" key="1">
    <source>
        <dbReference type="PROSITE" id="PS51184"/>
    </source>
</evidence>
<reference evidence="2 3" key="1">
    <citation type="submission" date="2023-08" db="EMBL/GenBank/DDBJ databases">
        <title>Black Yeasts Isolated from many extreme environments.</title>
        <authorList>
            <person name="Coleine C."/>
            <person name="Stajich J.E."/>
            <person name="Selbmann L."/>
        </authorList>
    </citation>
    <scope>NUCLEOTIDE SEQUENCE [LARGE SCALE GENOMIC DNA]</scope>
    <source>
        <strain evidence="2 3">CCFEE 5935</strain>
    </source>
</reference>
<dbReference type="InterPro" id="IPR014710">
    <property type="entry name" value="RmlC-like_jellyroll"/>
</dbReference>
<dbReference type="InterPro" id="IPR003347">
    <property type="entry name" value="JmjC_dom"/>
</dbReference>
<proteinExistence type="predicted"/>
<dbReference type="PROSITE" id="PS51184">
    <property type="entry name" value="JMJC"/>
    <property type="match status" value="1"/>
</dbReference>
<dbReference type="PANTHER" id="PTHR12461">
    <property type="entry name" value="HYPOXIA-INDUCIBLE FACTOR 1 ALPHA INHIBITOR-RELATED"/>
    <property type="match status" value="1"/>
</dbReference>
<dbReference type="SUPFAM" id="SSF51197">
    <property type="entry name" value="Clavaminate synthase-like"/>
    <property type="match status" value="1"/>
</dbReference>
<dbReference type="Pfam" id="PF13621">
    <property type="entry name" value="Cupin_8"/>
    <property type="match status" value="1"/>
</dbReference>
<dbReference type="InterPro" id="IPR041667">
    <property type="entry name" value="Cupin_8"/>
</dbReference>
<dbReference type="GeneID" id="89928772"/>
<sequence length="356" mass="40426">MENIDTAIAAAIENYHELNAAVVDELVEEPSPLEFMQFVSRNRPFVVRKAASDWDALKHWDAQYLRRVMGSEPVQVAVTPRGNADAVVEDENGQPLFVQPHETPEPFNEFLDYVHQDTQCPPEQQNGRNVKYAQTRTSISPPSPIHLFDDLPENDNLREEYYSLLPDIPESIPFARLALEKEPDAINLWIGNERSVTALHKDNYENIYVQIRGQKHFVLLSPVEMPCVNEQLLEQARYVPEQESGKLVIERSEGGETLPFATWDPDEPGERTTPFSHLAKPLKATLEEGDMLYLPAMWYHKVSQTAGEEGFACAVNAWYDMEFAGGFWTANSFLRDVMGAASKVVKYPALQMSDER</sequence>
<keyword evidence="3" id="KW-1185">Reference proteome</keyword>